<keyword evidence="2" id="KW-1185">Reference proteome</keyword>
<evidence type="ECO:0000256" key="1">
    <source>
        <dbReference type="SAM" id="Phobius"/>
    </source>
</evidence>
<accession>A0A6P8JB05</accession>
<sequence length="250" mass="28314">MDAIQDTVHQVSMSYLAGRILTIFFKKNFSFTAHYKQVIFDSIAVFVASLIASWLSLYAYLGVSIEILALVYSNSRHIHDEMLKTLALSTSWYVAVHGDLTEATFDNLTLAFATTQFLRKPNELKEYLREIRIVFGPIYVIMMSAGLRFCSFDNINMRCLAILLSVVSSVLAAIFFRPDNNQTLKAILPASKIPSTAHRQLVHGYLMFSSLFVTFLKVLKTAPSLMLAASVFGPLNIILFLTYKMSRQWR</sequence>
<dbReference type="AlphaFoldDB" id="A0A6P8JB05"/>
<proteinExistence type="predicted"/>
<feature type="transmembrane region" description="Helical" evidence="1">
    <location>
        <begin position="43"/>
        <end position="72"/>
    </location>
</feature>
<dbReference type="GeneID" id="116308575"/>
<protein>
    <submittedName>
        <fullName evidence="3">Uncharacterized protein LOC116308575</fullName>
    </submittedName>
</protein>
<gene>
    <name evidence="3" type="primary">LOC116308575</name>
</gene>
<reference evidence="3" key="1">
    <citation type="submission" date="2025-08" db="UniProtKB">
        <authorList>
            <consortium name="RefSeq"/>
        </authorList>
    </citation>
    <scope>IDENTIFICATION</scope>
    <source>
        <tissue evidence="3">Tentacle</tissue>
    </source>
</reference>
<feature type="transmembrane region" description="Helical" evidence="1">
    <location>
        <begin position="131"/>
        <end position="149"/>
    </location>
</feature>
<dbReference type="InParanoid" id="A0A6P8JB05"/>
<dbReference type="RefSeq" id="XP_031574898.1">
    <property type="nucleotide sequence ID" value="XM_031719038.1"/>
</dbReference>
<evidence type="ECO:0000313" key="3">
    <source>
        <dbReference type="RefSeq" id="XP_031574898.1"/>
    </source>
</evidence>
<feature type="transmembrane region" description="Helical" evidence="1">
    <location>
        <begin position="225"/>
        <end position="243"/>
    </location>
</feature>
<keyword evidence="1" id="KW-1133">Transmembrane helix</keyword>
<dbReference type="Proteomes" id="UP000515163">
    <property type="component" value="Unplaced"/>
</dbReference>
<feature type="transmembrane region" description="Helical" evidence="1">
    <location>
        <begin position="155"/>
        <end position="176"/>
    </location>
</feature>
<name>A0A6P8JB05_ACTTE</name>
<organism evidence="2 3">
    <name type="scientific">Actinia tenebrosa</name>
    <name type="common">Australian red waratah sea anemone</name>
    <dbReference type="NCBI Taxonomy" id="6105"/>
    <lineage>
        <taxon>Eukaryota</taxon>
        <taxon>Metazoa</taxon>
        <taxon>Cnidaria</taxon>
        <taxon>Anthozoa</taxon>
        <taxon>Hexacorallia</taxon>
        <taxon>Actiniaria</taxon>
        <taxon>Actiniidae</taxon>
        <taxon>Actinia</taxon>
    </lineage>
</organism>
<dbReference type="KEGG" id="aten:116308575"/>
<keyword evidence="1" id="KW-0472">Membrane</keyword>
<dbReference type="OrthoDB" id="5989089at2759"/>
<evidence type="ECO:0000313" key="2">
    <source>
        <dbReference type="Proteomes" id="UP000515163"/>
    </source>
</evidence>
<keyword evidence="1" id="KW-0812">Transmembrane</keyword>